<feature type="transmembrane region" description="Helical" evidence="1">
    <location>
        <begin position="136"/>
        <end position="157"/>
    </location>
</feature>
<keyword evidence="1" id="KW-0812">Transmembrane</keyword>
<protein>
    <submittedName>
        <fullName evidence="2">Uncharacterized protein</fullName>
    </submittedName>
</protein>
<comment type="caution">
    <text evidence="2">The sequence shown here is derived from an EMBL/GenBank/DDBJ whole genome shotgun (WGS) entry which is preliminary data.</text>
</comment>
<proteinExistence type="predicted"/>
<dbReference type="OrthoDB" id="677448at2"/>
<evidence type="ECO:0000256" key="1">
    <source>
        <dbReference type="SAM" id="Phobius"/>
    </source>
</evidence>
<evidence type="ECO:0000313" key="2">
    <source>
        <dbReference type="EMBL" id="TKK70845.1"/>
    </source>
</evidence>
<reference evidence="2 3" key="1">
    <citation type="submission" date="2019-05" db="EMBL/GenBank/DDBJ databases">
        <title>Panacibacter sp. strain 17mud1-8 Genome sequencing and assembly.</title>
        <authorList>
            <person name="Chhetri G."/>
        </authorList>
    </citation>
    <scope>NUCLEOTIDE SEQUENCE [LARGE SCALE GENOMIC DNA]</scope>
    <source>
        <strain evidence="2 3">17mud1-8</strain>
    </source>
</reference>
<dbReference type="EMBL" id="SZQL01000002">
    <property type="protein sequence ID" value="TKK70845.1"/>
    <property type="molecule type" value="Genomic_DNA"/>
</dbReference>
<dbReference type="Proteomes" id="UP000305848">
    <property type="component" value="Unassembled WGS sequence"/>
</dbReference>
<keyword evidence="1" id="KW-0472">Membrane</keyword>
<gene>
    <name evidence="2" type="ORF">FC093_03885</name>
</gene>
<evidence type="ECO:0000313" key="3">
    <source>
        <dbReference type="Proteomes" id="UP000305848"/>
    </source>
</evidence>
<name>A0A4U3L6I5_9BACT</name>
<dbReference type="AlphaFoldDB" id="A0A4U3L6I5"/>
<keyword evidence="1" id="KW-1133">Transmembrane helix</keyword>
<sequence length="244" mass="26605">MRNEIRDELKEIAASLANIGNENCYRVPDNYFEDVAGEVMSKIQLPFTQLPLTPPAPDYFDGLAGTILNKIKSNGTIVEANNEVTSELTELSPLVAGIKKENVYTVPADYFANFKVNVPATAEKTKVVAMRPTTHWARYAAAAVIVGVIAISGMFLLKNDTAINDTAVTITKYIPSLSSVSDNAIASYLKESPANMDIVLPVYDDSKINAGSLTEQLLQDVSDSDIQEYLQENQQPGEKDIKGI</sequence>
<keyword evidence="3" id="KW-1185">Reference proteome</keyword>
<accession>A0A4U3L6I5</accession>
<dbReference type="RefSeq" id="WP_137260444.1">
    <property type="nucleotide sequence ID" value="NZ_SZQL01000002.1"/>
</dbReference>
<organism evidence="2 3">
    <name type="scientific">Ilyomonas limi</name>
    <dbReference type="NCBI Taxonomy" id="2575867"/>
    <lineage>
        <taxon>Bacteria</taxon>
        <taxon>Pseudomonadati</taxon>
        <taxon>Bacteroidota</taxon>
        <taxon>Chitinophagia</taxon>
        <taxon>Chitinophagales</taxon>
        <taxon>Chitinophagaceae</taxon>
        <taxon>Ilyomonas</taxon>
    </lineage>
</organism>